<feature type="domain" description="SnoaL-like" evidence="1">
    <location>
        <begin position="8"/>
        <end position="129"/>
    </location>
</feature>
<dbReference type="KEGG" id="rhoz:GXP67_24845"/>
<name>A0A6C0GNN2_9BACT</name>
<dbReference type="Pfam" id="PF13474">
    <property type="entry name" value="SnoaL_3"/>
    <property type="match status" value="1"/>
</dbReference>
<evidence type="ECO:0000313" key="3">
    <source>
        <dbReference type="Proteomes" id="UP000480178"/>
    </source>
</evidence>
<dbReference type="Proteomes" id="UP000480178">
    <property type="component" value="Chromosome"/>
</dbReference>
<accession>A0A6C0GNN2</accession>
<evidence type="ECO:0000259" key="1">
    <source>
        <dbReference type="Pfam" id="PF13474"/>
    </source>
</evidence>
<dbReference type="SUPFAM" id="SSF54427">
    <property type="entry name" value="NTF2-like"/>
    <property type="match status" value="1"/>
</dbReference>
<sequence length="146" mass="16632">MDTEKASIRDIINNRVKGVKAKDIDMATQDYSNDVILFDIIDPLEHHGKNAVKKRLQEWLSTLAEIKNFEIRNIGIHVSETIAYCTSMNHIDAVNTNGNKLNMWWRETTCYAKLNGKWKITHAHSSVPFNPDNGQASIGLKPEQIQ</sequence>
<organism evidence="2 3">
    <name type="scientific">Rhodocytophaga rosea</name>
    <dbReference type="NCBI Taxonomy" id="2704465"/>
    <lineage>
        <taxon>Bacteria</taxon>
        <taxon>Pseudomonadati</taxon>
        <taxon>Bacteroidota</taxon>
        <taxon>Cytophagia</taxon>
        <taxon>Cytophagales</taxon>
        <taxon>Rhodocytophagaceae</taxon>
        <taxon>Rhodocytophaga</taxon>
    </lineage>
</organism>
<dbReference type="RefSeq" id="WP_162445630.1">
    <property type="nucleotide sequence ID" value="NZ_CP048222.1"/>
</dbReference>
<dbReference type="InterPro" id="IPR037401">
    <property type="entry name" value="SnoaL-like"/>
</dbReference>
<dbReference type="AlphaFoldDB" id="A0A6C0GNN2"/>
<proteinExistence type="predicted"/>
<dbReference type="InterPro" id="IPR032710">
    <property type="entry name" value="NTF2-like_dom_sf"/>
</dbReference>
<dbReference type="Gene3D" id="3.10.450.50">
    <property type="match status" value="1"/>
</dbReference>
<reference evidence="2 3" key="1">
    <citation type="submission" date="2020-01" db="EMBL/GenBank/DDBJ databases">
        <authorList>
            <person name="Kim M.K."/>
        </authorList>
    </citation>
    <scope>NUCLEOTIDE SEQUENCE [LARGE SCALE GENOMIC DNA]</scope>
    <source>
        <strain evidence="2 3">172606-1</strain>
    </source>
</reference>
<evidence type="ECO:0000313" key="2">
    <source>
        <dbReference type="EMBL" id="QHT69645.1"/>
    </source>
</evidence>
<gene>
    <name evidence="2" type="ORF">GXP67_24845</name>
</gene>
<keyword evidence="3" id="KW-1185">Reference proteome</keyword>
<dbReference type="EMBL" id="CP048222">
    <property type="protein sequence ID" value="QHT69645.1"/>
    <property type="molecule type" value="Genomic_DNA"/>
</dbReference>
<protein>
    <recommendedName>
        <fullName evidence="1">SnoaL-like domain-containing protein</fullName>
    </recommendedName>
</protein>